<name>K4A4A4_SETIT</name>
<proteinExistence type="predicted"/>
<keyword evidence="2" id="KW-1185">Reference proteome</keyword>
<dbReference type="AlphaFoldDB" id="K4A4A4"/>
<reference evidence="1" key="2">
    <citation type="submission" date="2018-08" db="UniProtKB">
        <authorList>
            <consortium name="EnsemblPlants"/>
        </authorList>
    </citation>
    <scope>IDENTIFICATION</scope>
    <source>
        <strain evidence="1">Yugu1</strain>
    </source>
</reference>
<accession>K4A4A4</accession>
<dbReference type="EMBL" id="AGNK02000624">
    <property type="status" value="NOT_ANNOTATED_CDS"/>
    <property type="molecule type" value="Genomic_DNA"/>
</dbReference>
<dbReference type="EnsemblPlants" id="KQL22125">
    <property type="protein sequence ID" value="KQL22125"/>
    <property type="gene ID" value="SETIT_033708mg"/>
</dbReference>
<dbReference type="Proteomes" id="UP000004995">
    <property type="component" value="Unassembled WGS sequence"/>
</dbReference>
<evidence type="ECO:0000313" key="1">
    <source>
        <dbReference type="EnsemblPlants" id="KQL22125"/>
    </source>
</evidence>
<protein>
    <submittedName>
        <fullName evidence="1">Uncharacterized protein</fullName>
    </submittedName>
</protein>
<organism evidence="1 2">
    <name type="scientific">Setaria italica</name>
    <name type="common">Foxtail millet</name>
    <name type="synonym">Panicum italicum</name>
    <dbReference type="NCBI Taxonomy" id="4555"/>
    <lineage>
        <taxon>Eukaryota</taxon>
        <taxon>Viridiplantae</taxon>
        <taxon>Streptophyta</taxon>
        <taxon>Embryophyta</taxon>
        <taxon>Tracheophyta</taxon>
        <taxon>Spermatophyta</taxon>
        <taxon>Magnoliopsida</taxon>
        <taxon>Liliopsida</taxon>
        <taxon>Poales</taxon>
        <taxon>Poaceae</taxon>
        <taxon>PACMAD clade</taxon>
        <taxon>Panicoideae</taxon>
        <taxon>Panicodae</taxon>
        <taxon>Paniceae</taxon>
        <taxon>Cenchrinae</taxon>
        <taxon>Setaria</taxon>
    </lineage>
</organism>
<sequence length="33" mass="3830">MNDELMMVWSRGHCIYSSVRQSAGRKLVLISDF</sequence>
<dbReference type="Gramene" id="KQL22125">
    <property type="protein sequence ID" value="KQL22125"/>
    <property type="gene ID" value="SETIT_033708mg"/>
</dbReference>
<dbReference type="InParanoid" id="K4A4A4"/>
<dbReference type="HOGENOM" id="CLU_3385604_0_0_1"/>
<evidence type="ECO:0000313" key="2">
    <source>
        <dbReference type="Proteomes" id="UP000004995"/>
    </source>
</evidence>
<reference evidence="2" key="1">
    <citation type="journal article" date="2012" name="Nat. Biotechnol.">
        <title>Reference genome sequence of the model plant Setaria.</title>
        <authorList>
            <person name="Bennetzen J.L."/>
            <person name="Schmutz J."/>
            <person name="Wang H."/>
            <person name="Percifield R."/>
            <person name="Hawkins J."/>
            <person name="Pontaroli A.C."/>
            <person name="Estep M."/>
            <person name="Feng L."/>
            <person name="Vaughn J.N."/>
            <person name="Grimwood J."/>
            <person name="Jenkins J."/>
            <person name="Barry K."/>
            <person name="Lindquist E."/>
            <person name="Hellsten U."/>
            <person name="Deshpande S."/>
            <person name="Wang X."/>
            <person name="Wu X."/>
            <person name="Mitros T."/>
            <person name="Triplett J."/>
            <person name="Yang X."/>
            <person name="Ye C.Y."/>
            <person name="Mauro-Herrera M."/>
            <person name="Wang L."/>
            <person name="Li P."/>
            <person name="Sharma M."/>
            <person name="Sharma R."/>
            <person name="Ronald P.C."/>
            <person name="Panaud O."/>
            <person name="Kellogg E.A."/>
            <person name="Brutnell T.P."/>
            <person name="Doust A.N."/>
            <person name="Tuskan G.A."/>
            <person name="Rokhsar D."/>
            <person name="Devos K.M."/>
        </authorList>
    </citation>
    <scope>NUCLEOTIDE SEQUENCE [LARGE SCALE GENOMIC DNA]</scope>
    <source>
        <strain evidence="2">cv. Yugu1</strain>
    </source>
</reference>